<accession>G8R6X7</accession>
<evidence type="ECO:0000256" key="2">
    <source>
        <dbReference type="ARBA" id="ARBA00022741"/>
    </source>
</evidence>
<dbReference type="SMART" id="SM00382">
    <property type="entry name" value="AAA"/>
    <property type="match status" value="1"/>
</dbReference>
<reference evidence="5 6" key="1">
    <citation type="journal article" date="2012" name="Stand. Genomic Sci.">
        <title>Genome sequence of the orange-pigmented seawater bacterium Owenweeksia hongkongensis type strain (UST20020801(T)).</title>
        <authorList>
            <person name="Riedel T."/>
            <person name="Held B."/>
            <person name="Nolan M."/>
            <person name="Lucas S."/>
            <person name="Lapidus A."/>
            <person name="Tice H."/>
            <person name="Del Rio T.G."/>
            <person name="Cheng J.F."/>
            <person name="Han C."/>
            <person name="Tapia R."/>
            <person name="Goodwin L.A."/>
            <person name="Pitluck S."/>
            <person name="Liolios K."/>
            <person name="Mavromatis K."/>
            <person name="Pagani I."/>
            <person name="Ivanova N."/>
            <person name="Mikhailova N."/>
            <person name="Pati A."/>
            <person name="Chen A."/>
            <person name="Palaniappan K."/>
            <person name="Rohde M."/>
            <person name="Tindall B.J."/>
            <person name="Detter J.C."/>
            <person name="Goker M."/>
            <person name="Woyke T."/>
            <person name="Bristow J."/>
            <person name="Eisen J.A."/>
            <person name="Markowitz V."/>
            <person name="Hugenholtz P."/>
            <person name="Klenk H.P."/>
            <person name="Kyrpides N.C."/>
        </authorList>
    </citation>
    <scope>NUCLEOTIDE SEQUENCE</scope>
    <source>
        <strain evidence="6">DSM 17368 / JCM 12287 / NRRL B-23963</strain>
    </source>
</reference>
<gene>
    <name evidence="5" type="ordered locus">Oweho_1313</name>
</gene>
<proteinExistence type="inferred from homology"/>
<dbReference type="eggNOG" id="COG0464">
    <property type="taxonomic scope" value="Bacteria"/>
</dbReference>
<dbReference type="EMBL" id="CP003156">
    <property type="protein sequence ID" value="AEV32312.1"/>
    <property type="molecule type" value="Genomic_DNA"/>
</dbReference>
<evidence type="ECO:0000313" key="6">
    <source>
        <dbReference type="Proteomes" id="UP000005631"/>
    </source>
</evidence>
<comment type="similarity">
    <text evidence="1">Belongs to the AAA ATPase family.</text>
</comment>
<protein>
    <submittedName>
        <fullName evidence="5">AAA+ family ATPase</fullName>
    </submittedName>
</protein>
<feature type="domain" description="AAA+ ATPase" evidence="4">
    <location>
        <begin position="237"/>
        <end position="369"/>
    </location>
</feature>
<dbReference type="InterPro" id="IPR050221">
    <property type="entry name" value="26S_Proteasome_ATPase"/>
</dbReference>
<sequence>MEVDISRAAKFLQQEINWLEQVVDTRLSLYFNDEAKGKDVQKHKLPACKGNSPYENLVKEYKLSFDERLVLILSLARHIRPQSLDIFLIKNKTIDSDYVEFGGGKDTNEKGFLPTLETACFILNGSDILGRLKFLEHFDQTHIFFKKGILNVDHEQALDLQQKLSITQEYLGLLCQGKKYLPHFSSKFPAKEISTPLDWEDLIVNESVEESLEELKDWLLHSDTILRKWKLDNHFKPGYRALFYGAPGTGKTLAATLLGKATSRPVFRVDLSLVVSKYIGETEKNLSRLFDEAENKDWILFFDEADALFGKRTATKDSHDRYANQEVSYLLQRIEDFPGLVILATNMHSNVDEAFARRFQSMIHFSKPDKKERLRLWEGLLSSSFKLEPKVNLEQVAEDFTLTGGEMVNAFRYCALQAAKRGERIIEYQDLIQGIRREYSKSNKTL</sequence>
<keyword evidence="3" id="KW-0067">ATP-binding</keyword>
<evidence type="ECO:0000256" key="3">
    <source>
        <dbReference type="ARBA" id="ARBA00022840"/>
    </source>
</evidence>
<dbReference type="Proteomes" id="UP000005631">
    <property type="component" value="Chromosome"/>
</dbReference>
<dbReference type="HOGENOM" id="CLU_612364_0_0_10"/>
<evidence type="ECO:0000313" key="5">
    <source>
        <dbReference type="EMBL" id="AEV32312.1"/>
    </source>
</evidence>
<evidence type="ECO:0000256" key="1">
    <source>
        <dbReference type="ARBA" id="ARBA00006914"/>
    </source>
</evidence>
<name>G8R6X7_OWEHD</name>
<organism evidence="5 6">
    <name type="scientific">Owenweeksia hongkongensis (strain DSM 17368 / CIP 108786 / JCM 12287 / NRRL B-23963 / UST20020801)</name>
    <dbReference type="NCBI Taxonomy" id="926562"/>
    <lineage>
        <taxon>Bacteria</taxon>
        <taxon>Pseudomonadati</taxon>
        <taxon>Bacteroidota</taxon>
        <taxon>Flavobacteriia</taxon>
        <taxon>Flavobacteriales</taxon>
        <taxon>Owenweeksiaceae</taxon>
        <taxon>Owenweeksia</taxon>
    </lineage>
</organism>
<dbReference type="SUPFAM" id="SSF52540">
    <property type="entry name" value="P-loop containing nucleoside triphosphate hydrolases"/>
    <property type="match status" value="1"/>
</dbReference>
<evidence type="ECO:0000259" key="4">
    <source>
        <dbReference type="SMART" id="SM00382"/>
    </source>
</evidence>
<dbReference type="RefSeq" id="WP_014201668.1">
    <property type="nucleotide sequence ID" value="NC_016599.1"/>
</dbReference>
<keyword evidence="2" id="KW-0547">Nucleotide-binding</keyword>
<dbReference type="OrthoDB" id="7438987at2"/>
<dbReference type="STRING" id="926562.Oweho_1313"/>
<dbReference type="GO" id="GO:0016887">
    <property type="term" value="F:ATP hydrolysis activity"/>
    <property type="evidence" value="ECO:0007669"/>
    <property type="project" value="InterPro"/>
</dbReference>
<dbReference type="InterPro" id="IPR027417">
    <property type="entry name" value="P-loop_NTPase"/>
</dbReference>
<dbReference type="Gene3D" id="3.40.50.300">
    <property type="entry name" value="P-loop containing nucleotide triphosphate hydrolases"/>
    <property type="match status" value="1"/>
</dbReference>
<dbReference type="PATRIC" id="fig|926562.3.peg.1324"/>
<dbReference type="CDD" id="cd19481">
    <property type="entry name" value="RecA-like_protease"/>
    <property type="match status" value="1"/>
</dbReference>
<dbReference type="PANTHER" id="PTHR23073">
    <property type="entry name" value="26S PROTEASOME REGULATORY SUBUNIT"/>
    <property type="match status" value="1"/>
</dbReference>
<dbReference type="InterPro" id="IPR003959">
    <property type="entry name" value="ATPase_AAA_core"/>
</dbReference>
<dbReference type="GO" id="GO:0005524">
    <property type="term" value="F:ATP binding"/>
    <property type="evidence" value="ECO:0007669"/>
    <property type="project" value="UniProtKB-KW"/>
</dbReference>
<dbReference type="InterPro" id="IPR003593">
    <property type="entry name" value="AAA+_ATPase"/>
</dbReference>
<dbReference type="AlphaFoldDB" id="G8R6X7"/>
<dbReference type="KEGG" id="oho:Oweho_1313"/>
<dbReference type="Pfam" id="PF00004">
    <property type="entry name" value="AAA"/>
    <property type="match status" value="1"/>
</dbReference>
<keyword evidence="6" id="KW-1185">Reference proteome</keyword>